<evidence type="ECO:0000259" key="7">
    <source>
        <dbReference type="Pfam" id="PF01850"/>
    </source>
</evidence>
<comment type="caution">
    <text evidence="8">The sequence shown here is derived from an EMBL/GenBank/DDBJ whole genome shotgun (WGS) entry which is preliminary data.</text>
</comment>
<dbReference type="PANTHER" id="PTHR33653">
    <property type="entry name" value="RIBONUCLEASE VAPC2"/>
    <property type="match status" value="1"/>
</dbReference>
<reference evidence="8 9" key="1">
    <citation type="journal article" date="2019" name="Int. J. Syst. Evol. Microbiol.">
        <title>The Global Catalogue of Microorganisms (GCM) 10K type strain sequencing project: providing services to taxonomists for standard genome sequencing and annotation.</title>
        <authorList>
            <consortium name="The Broad Institute Genomics Platform"/>
            <consortium name="The Broad Institute Genome Sequencing Center for Infectious Disease"/>
            <person name="Wu L."/>
            <person name="Ma J."/>
        </authorList>
    </citation>
    <scope>NUCLEOTIDE SEQUENCE [LARGE SCALE GENOMIC DNA]</scope>
    <source>
        <strain evidence="8 9">RDMS1</strain>
    </source>
</reference>
<dbReference type="RefSeq" id="WP_390207015.1">
    <property type="nucleotide sequence ID" value="NZ_JBHSZC010000006.1"/>
</dbReference>
<dbReference type="AlphaFoldDB" id="A0ABD5YVA7"/>
<keyword evidence="2" id="KW-0540">Nuclease</keyword>
<keyword evidence="4" id="KW-0378">Hydrolase</keyword>
<keyword evidence="9" id="KW-1185">Reference proteome</keyword>
<proteinExistence type="inferred from homology"/>
<evidence type="ECO:0000256" key="4">
    <source>
        <dbReference type="ARBA" id="ARBA00022801"/>
    </source>
</evidence>
<dbReference type="GO" id="GO:0046872">
    <property type="term" value="F:metal ion binding"/>
    <property type="evidence" value="ECO:0007669"/>
    <property type="project" value="UniProtKB-KW"/>
</dbReference>
<dbReference type="EMBL" id="JBHTAX010000007">
    <property type="protein sequence ID" value="MFC7193179.1"/>
    <property type="molecule type" value="Genomic_DNA"/>
</dbReference>
<comment type="similarity">
    <text evidence="6">Belongs to the PINc/VapC protein family.</text>
</comment>
<evidence type="ECO:0000256" key="5">
    <source>
        <dbReference type="ARBA" id="ARBA00022842"/>
    </source>
</evidence>
<dbReference type="PANTHER" id="PTHR33653:SF1">
    <property type="entry name" value="RIBONUCLEASE VAPC2"/>
    <property type="match status" value="1"/>
</dbReference>
<evidence type="ECO:0000313" key="8">
    <source>
        <dbReference type="EMBL" id="MFC7193179.1"/>
    </source>
</evidence>
<keyword evidence="5" id="KW-0460">Magnesium</keyword>
<dbReference type="GO" id="GO:0004518">
    <property type="term" value="F:nuclease activity"/>
    <property type="evidence" value="ECO:0007669"/>
    <property type="project" value="UniProtKB-KW"/>
</dbReference>
<dbReference type="Gene3D" id="3.40.50.1010">
    <property type="entry name" value="5'-nuclease"/>
    <property type="match status" value="1"/>
</dbReference>
<comment type="cofactor">
    <cofactor evidence="1">
        <name>Mg(2+)</name>
        <dbReference type="ChEBI" id="CHEBI:18420"/>
    </cofactor>
</comment>
<evidence type="ECO:0000256" key="1">
    <source>
        <dbReference type="ARBA" id="ARBA00001946"/>
    </source>
</evidence>
<keyword evidence="3" id="KW-0479">Metal-binding</keyword>
<gene>
    <name evidence="8" type="ORF">ACFQL7_27610</name>
</gene>
<dbReference type="InterPro" id="IPR029060">
    <property type="entry name" value="PIN-like_dom_sf"/>
</dbReference>
<name>A0ABD5YVA7_9EURY</name>
<protein>
    <submittedName>
        <fullName evidence="8">Type II toxin-antitoxin system VapC family toxin</fullName>
    </submittedName>
</protein>
<dbReference type="InterPro" id="IPR002716">
    <property type="entry name" value="PIN_dom"/>
</dbReference>
<evidence type="ECO:0000313" key="9">
    <source>
        <dbReference type="Proteomes" id="UP001596417"/>
    </source>
</evidence>
<dbReference type="Pfam" id="PF01850">
    <property type="entry name" value="PIN"/>
    <property type="match status" value="1"/>
</dbReference>
<sequence length="127" mass="14123">MNCLDSSYLIDYLEAHDGAKGWLESNEEQPLATTTVALYETYRGILWSGSSMTMDGVFETFNWAIVLPFDEAAAREAALIQRELRENGTPVGTPDVMIGAITRSVDSTVVTRDSDFDYIPNLSVENY</sequence>
<feature type="domain" description="PIN" evidence="7">
    <location>
        <begin position="3"/>
        <end position="120"/>
    </location>
</feature>
<evidence type="ECO:0000256" key="2">
    <source>
        <dbReference type="ARBA" id="ARBA00022722"/>
    </source>
</evidence>
<dbReference type="GO" id="GO:0016787">
    <property type="term" value="F:hydrolase activity"/>
    <property type="evidence" value="ECO:0007669"/>
    <property type="project" value="UniProtKB-KW"/>
</dbReference>
<dbReference type="SUPFAM" id="SSF88723">
    <property type="entry name" value="PIN domain-like"/>
    <property type="match status" value="1"/>
</dbReference>
<organism evidence="8 9">
    <name type="scientific">Halocatena marina</name>
    <dbReference type="NCBI Taxonomy" id="2934937"/>
    <lineage>
        <taxon>Archaea</taxon>
        <taxon>Methanobacteriati</taxon>
        <taxon>Methanobacteriota</taxon>
        <taxon>Stenosarchaea group</taxon>
        <taxon>Halobacteria</taxon>
        <taxon>Halobacteriales</taxon>
        <taxon>Natronomonadaceae</taxon>
        <taxon>Halocatena</taxon>
    </lineage>
</organism>
<dbReference type="InterPro" id="IPR050556">
    <property type="entry name" value="Type_II_TA_system_RNase"/>
</dbReference>
<evidence type="ECO:0000256" key="6">
    <source>
        <dbReference type="ARBA" id="ARBA00038093"/>
    </source>
</evidence>
<dbReference type="CDD" id="cd18739">
    <property type="entry name" value="PIN_VapC4-5_FitB-like"/>
    <property type="match status" value="1"/>
</dbReference>
<accession>A0ABD5YVA7</accession>
<dbReference type="Proteomes" id="UP001596417">
    <property type="component" value="Unassembled WGS sequence"/>
</dbReference>
<evidence type="ECO:0000256" key="3">
    <source>
        <dbReference type="ARBA" id="ARBA00022723"/>
    </source>
</evidence>